<dbReference type="AlphaFoldDB" id="A0A1F5SZZ1"/>
<reference evidence="1 2" key="1">
    <citation type="journal article" date="2016" name="Nat. Commun.">
        <title>Thousands of microbial genomes shed light on interconnected biogeochemical processes in an aquifer system.</title>
        <authorList>
            <person name="Anantharaman K."/>
            <person name="Brown C.T."/>
            <person name="Hug L.A."/>
            <person name="Sharon I."/>
            <person name="Castelle C.J."/>
            <person name="Probst A.J."/>
            <person name="Thomas B.C."/>
            <person name="Singh A."/>
            <person name="Wilkins M.J."/>
            <person name="Karaoz U."/>
            <person name="Brodie E.L."/>
            <person name="Williams K.H."/>
            <person name="Hubbard S.S."/>
            <person name="Banfield J.F."/>
        </authorList>
    </citation>
    <scope>NUCLEOTIDE SEQUENCE [LARGE SCALE GENOMIC DNA]</scope>
</reference>
<accession>A0A1F5SZZ1</accession>
<protein>
    <submittedName>
        <fullName evidence="1">Uncharacterized protein</fullName>
    </submittedName>
</protein>
<proteinExistence type="predicted"/>
<sequence length="120" mass="14182">MTQVFDLFTIIDFAEIMNRMAICNVTCHAKKIKRYRILQELLQHCLDKGFKKGVTVKHKKSKLVGTIWGFNTDPRNWDWTRNNFDVIEQPLLIVFPDQPDKPIPYDIYAVKIQTEQDVKK</sequence>
<evidence type="ECO:0000313" key="1">
    <source>
        <dbReference type="EMBL" id="OGF32285.1"/>
    </source>
</evidence>
<name>A0A1F5SZZ1_9BACT</name>
<evidence type="ECO:0000313" key="2">
    <source>
        <dbReference type="Proteomes" id="UP000179001"/>
    </source>
</evidence>
<dbReference type="Proteomes" id="UP000179001">
    <property type="component" value="Unassembled WGS sequence"/>
</dbReference>
<organism evidence="1 2">
    <name type="scientific">Candidatus Falkowbacteria bacterium RIFOXYC2_FULL_36_12</name>
    <dbReference type="NCBI Taxonomy" id="1798002"/>
    <lineage>
        <taxon>Bacteria</taxon>
        <taxon>Candidatus Falkowiibacteriota</taxon>
    </lineage>
</organism>
<gene>
    <name evidence="1" type="ORF">A2478_03085</name>
</gene>
<dbReference type="EMBL" id="MFGJ01000006">
    <property type="protein sequence ID" value="OGF32285.1"/>
    <property type="molecule type" value="Genomic_DNA"/>
</dbReference>
<comment type="caution">
    <text evidence="1">The sequence shown here is derived from an EMBL/GenBank/DDBJ whole genome shotgun (WGS) entry which is preliminary data.</text>
</comment>